<proteinExistence type="predicted"/>
<name>M7MXI4_9BACT</name>
<dbReference type="Proteomes" id="UP000011910">
    <property type="component" value="Unassembled WGS sequence"/>
</dbReference>
<keyword evidence="2" id="KW-1185">Reference proteome</keyword>
<dbReference type="EMBL" id="AODQ01000140">
    <property type="protein sequence ID" value="EMR01158.1"/>
    <property type="molecule type" value="Genomic_DNA"/>
</dbReference>
<evidence type="ECO:0000313" key="1">
    <source>
        <dbReference type="EMBL" id="EMR01158.1"/>
    </source>
</evidence>
<gene>
    <name evidence="1" type="ORF">ADICEAN_03723</name>
</gene>
<evidence type="ECO:0000313" key="2">
    <source>
        <dbReference type="Proteomes" id="UP000011910"/>
    </source>
</evidence>
<reference evidence="1 2" key="1">
    <citation type="journal article" date="2013" name="Genome Announc.">
        <title>Draft Genome Sequence of Cesiribacter andamanensis Strain AMV16T, Isolated from a Soil Sample from a Mud Volcano in the Andaman Islands, India.</title>
        <authorList>
            <person name="Shivaji S."/>
            <person name="Ara S."/>
            <person name="Begum Z."/>
            <person name="Srinivas T.N."/>
            <person name="Singh A."/>
            <person name="Kumar Pinnaka A."/>
        </authorList>
    </citation>
    <scope>NUCLEOTIDE SEQUENCE [LARGE SCALE GENOMIC DNA]</scope>
    <source>
        <strain evidence="1 2">AMV16</strain>
    </source>
</reference>
<organism evidence="1 2">
    <name type="scientific">Cesiribacter andamanensis AMV16</name>
    <dbReference type="NCBI Taxonomy" id="1279009"/>
    <lineage>
        <taxon>Bacteria</taxon>
        <taxon>Pseudomonadati</taxon>
        <taxon>Bacteroidota</taxon>
        <taxon>Cytophagia</taxon>
        <taxon>Cytophagales</taxon>
        <taxon>Cesiribacteraceae</taxon>
        <taxon>Cesiribacter</taxon>
    </lineage>
</organism>
<protein>
    <submittedName>
        <fullName evidence="1">Uncharacterized protein</fullName>
    </submittedName>
</protein>
<accession>M7MXI4</accession>
<sequence length="233" mass="26349">MSKLLGICCGILLSAGGLYGQSSYEGYGLHTTNDGNLWINLPRGRQLTEKNVIGPSGYLFDEHQPGEVFYTSNNIQAYEALKFRVETNELEVVTAHKKVFLTPGHILGFALTTEGKNRIFLVAYNANSNSNEFMEVLASNKDVMLLQDRSIVYKRGDYNPALSVGNKDMFIEKNEYFLLREGVTYPVSTGKKNVMTLLADKASRIALFAEDHSLRYNKMEDVLRLIYEYVYIE</sequence>
<comment type="caution">
    <text evidence="1">The sequence shown here is derived from an EMBL/GenBank/DDBJ whole genome shotgun (WGS) entry which is preliminary data.</text>
</comment>
<dbReference type="AlphaFoldDB" id="M7MXI4"/>
<dbReference type="OrthoDB" id="759189at2"/>